<name>A0A164NEJ4_9AGAM</name>
<dbReference type="STRING" id="1314777.A0A164NEJ4"/>
<dbReference type="PROSITE" id="PS50082">
    <property type="entry name" value="WD_REPEATS_2"/>
    <property type="match status" value="2"/>
</dbReference>
<dbReference type="Pfam" id="PF24807">
    <property type="entry name" value="WD40_CDC20-Fz"/>
    <property type="match status" value="1"/>
</dbReference>
<dbReference type="PROSITE" id="PS00678">
    <property type="entry name" value="WD_REPEATS_1"/>
    <property type="match status" value="2"/>
</dbReference>
<evidence type="ECO:0000256" key="3">
    <source>
        <dbReference type="ARBA" id="ARBA00022737"/>
    </source>
</evidence>
<proteinExistence type="inferred from homology"/>
<feature type="compositionally biased region" description="Basic and acidic residues" evidence="6">
    <location>
        <begin position="62"/>
        <end position="78"/>
    </location>
</feature>
<evidence type="ECO:0000256" key="6">
    <source>
        <dbReference type="SAM" id="MobiDB-lite"/>
    </source>
</evidence>
<feature type="domain" description="CDC20/Fizzy WD40" evidence="7">
    <location>
        <begin position="204"/>
        <end position="521"/>
    </location>
</feature>
<feature type="compositionally biased region" description="Basic and acidic residues" evidence="6">
    <location>
        <begin position="12"/>
        <end position="25"/>
    </location>
</feature>
<dbReference type="InterPro" id="IPR033010">
    <property type="entry name" value="Cdc20/Fizzy"/>
</dbReference>
<feature type="region of interest" description="Disordered" evidence="6">
    <location>
        <begin position="1"/>
        <end position="149"/>
    </location>
</feature>
<organism evidence="8 9">
    <name type="scientific">Sistotremastrum niveocremeum HHB9708</name>
    <dbReference type="NCBI Taxonomy" id="1314777"/>
    <lineage>
        <taxon>Eukaryota</taxon>
        <taxon>Fungi</taxon>
        <taxon>Dikarya</taxon>
        <taxon>Basidiomycota</taxon>
        <taxon>Agaricomycotina</taxon>
        <taxon>Agaricomycetes</taxon>
        <taxon>Sistotremastrales</taxon>
        <taxon>Sistotremastraceae</taxon>
        <taxon>Sertulicium</taxon>
        <taxon>Sertulicium niveocremeum</taxon>
    </lineage>
</organism>
<protein>
    <submittedName>
        <fullName evidence="8">WD40 repeat-like protein</fullName>
    </submittedName>
</protein>
<dbReference type="PANTHER" id="PTHR19918:SF1">
    <property type="entry name" value="FIZZY-RELATED PROTEIN HOMOLOG"/>
    <property type="match status" value="1"/>
</dbReference>
<dbReference type="GO" id="GO:1990757">
    <property type="term" value="F:ubiquitin ligase activator activity"/>
    <property type="evidence" value="ECO:0007669"/>
    <property type="project" value="TreeGrafter"/>
</dbReference>
<dbReference type="InterPro" id="IPR056150">
    <property type="entry name" value="WD40_CDC20-Fz"/>
</dbReference>
<dbReference type="InterPro" id="IPR015943">
    <property type="entry name" value="WD40/YVTN_repeat-like_dom_sf"/>
</dbReference>
<dbReference type="PROSITE" id="PS50294">
    <property type="entry name" value="WD_REPEATS_REGION"/>
    <property type="match status" value="1"/>
</dbReference>
<evidence type="ECO:0000256" key="4">
    <source>
        <dbReference type="ARBA" id="ARBA00023306"/>
    </source>
</evidence>
<dbReference type="SUPFAM" id="SSF50998">
    <property type="entry name" value="Quinoprotein alcohol dehydrogenase-like"/>
    <property type="match status" value="1"/>
</dbReference>
<evidence type="ECO:0000256" key="5">
    <source>
        <dbReference type="PROSITE-ProRule" id="PRU00221"/>
    </source>
</evidence>
<feature type="repeat" description="WD" evidence="5">
    <location>
        <begin position="490"/>
        <end position="531"/>
    </location>
</feature>
<comment type="similarity">
    <text evidence="1">Belongs to the WD repeat CDC20/Fizzy family.</text>
</comment>
<dbReference type="InterPro" id="IPR011047">
    <property type="entry name" value="Quinoprotein_ADH-like_sf"/>
</dbReference>
<evidence type="ECO:0000256" key="2">
    <source>
        <dbReference type="ARBA" id="ARBA00022574"/>
    </source>
</evidence>
<dbReference type="OrthoDB" id="10263272at2759"/>
<reference evidence="8 9" key="1">
    <citation type="journal article" date="2016" name="Mol. Biol. Evol.">
        <title>Comparative Genomics of Early-Diverging Mushroom-Forming Fungi Provides Insights into the Origins of Lignocellulose Decay Capabilities.</title>
        <authorList>
            <person name="Nagy L.G."/>
            <person name="Riley R."/>
            <person name="Tritt A."/>
            <person name="Adam C."/>
            <person name="Daum C."/>
            <person name="Floudas D."/>
            <person name="Sun H."/>
            <person name="Yadav J.S."/>
            <person name="Pangilinan J."/>
            <person name="Larsson K.H."/>
            <person name="Matsuura K."/>
            <person name="Barry K."/>
            <person name="Labutti K."/>
            <person name="Kuo R."/>
            <person name="Ohm R.A."/>
            <person name="Bhattacharya S.S."/>
            <person name="Shirouzu T."/>
            <person name="Yoshinaga Y."/>
            <person name="Martin F.M."/>
            <person name="Grigoriev I.V."/>
            <person name="Hibbett D.S."/>
        </authorList>
    </citation>
    <scope>NUCLEOTIDE SEQUENCE [LARGE SCALE GENOMIC DNA]</scope>
    <source>
        <strain evidence="8 9">HHB9708</strain>
    </source>
</reference>
<dbReference type="GO" id="GO:0010997">
    <property type="term" value="F:anaphase-promoting complex binding"/>
    <property type="evidence" value="ECO:0007669"/>
    <property type="project" value="InterPro"/>
</dbReference>
<gene>
    <name evidence="8" type="ORF">SISNIDRAFT_460700</name>
</gene>
<feature type="region of interest" description="Disordered" evidence="6">
    <location>
        <begin position="529"/>
        <end position="557"/>
    </location>
</feature>
<evidence type="ECO:0000313" key="9">
    <source>
        <dbReference type="Proteomes" id="UP000076722"/>
    </source>
</evidence>
<evidence type="ECO:0000256" key="1">
    <source>
        <dbReference type="ARBA" id="ARBA00006445"/>
    </source>
</evidence>
<dbReference type="AlphaFoldDB" id="A0A164NEJ4"/>
<feature type="compositionally biased region" description="Low complexity" evidence="6">
    <location>
        <begin position="125"/>
        <end position="139"/>
    </location>
</feature>
<keyword evidence="4" id="KW-0131">Cell cycle</keyword>
<dbReference type="GO" id="GO:0031145">
    <property type="term" value="P:anaphase-promoting complex-dependent catabolic process"/>
    <property type="evidence" value="ECO:0007669"/>
    <property type="project" value="TreeGrafter"/>
</dbReference>
<keyword evidence="3" id="KW-0677">Repeat</keyword>
<dbReference type="Gene3D" id="2.130.10.10">
    <property type="entry name" value="YVTN repeat-like/Quinoprotein amine dehydrogenase"/>
    <property type="match status" value="1"/>
</dbReference>
<dbReference type="InterPro" id="IPR019775">
    <property type="entry name" value="WD40_repeat_CS"/>
</dbReference>
<feature type="compositionally biased region" description="Polar residues" evidence="6">
    <location>
        <begin position="91"/>
        <end position="117"/>
    </location>
</feature>
<dbReference type="PANTHER" id="PTHR19918">
    <property type="entry name" value="CELL DIVISION CYCLE 20 CDC20 FIZZY -RELATED"/>
    <property type="match status" value="1"/>
</dbReference>
<keyword evidence="9" id="KW-1185">Reference proteome</keyword>
<dbReference type="Proteomes" id="UP000076722">
    <property type="component" value="Unassembled WGS sequence"/>
</dbReference>
<keyword evidence="2 5" id="KW-0853">WD repeat</keyword>
<dbReference type="GO" id="GO:0005680">
    <property type="term" value="C:anaphase-promoting complex"/>
    <property type="evidence" value="ECO:0007669"/>
    <property type="project" value="TreeGrafter"/>
</dbReference>
<accession>A0A164NEJ4</accession>
<dbReference type="SMART" id="SM00320">
    <property type="entry name" value="WD40"/>
    <property type="match status" value="6"/>
</dbReference>
<evidence type="ECO:0000313" key="8">
    <source>
        <dbReference type="EMBL" id="KZS87630.1"/>
    </source>
</evidence>
<dbReference type="EMBL" id="KV419446">
    <property type="protein sequence ID" value="KZS87630.1"/>
    <property type="molecule type" value="Genomic_DNA"/>
</dbReference>
<feature type="repeat" description="WD" evidence="5">
    <location>
        <begin position="334"/>
        <end position="374"/>
    </location>
</feature>
<evidence type="ECO:0000259" key="7">
    <source>
        <dbReference type="Pfam" id="PF24807"/>
    </source>
</evidence>
<dbReference type="GO" id="GO:1905786">
    <property type="term" value="P:positive regulation of anaphase-promoting complex-dependent catabolic process"/>
    <property type="evidence" value="ECO:0007669"/>
    <property type="project" value="TreeGrafter"/>
</dbReference>
<dbReference type="InterPro" id="IPR001680">
    <property type="entry name" value="WD40_rpt"/>
</dbReference>
<sequence>MPPLDNSPFAKRIRDASRPPSRERPTTPTRQIFGIGTLDREDEDDERSIYLSSPSRNKGKRKMDYGDRYIPNRDDGDLRTSYNLMDAGGPSSPSKQTKVIPTDSDATQEQANASFNTIVRKEFEPGPSSPSRRGRSSGPPSAPSTPARKRILNFGSPATETILGLDSTASPAYALSPVHPETSAFLQSPQKTLRHVNKTPYRVLDAPDLQDDFYMDLVHWSSTNILAVGLGSCVYLWAAHTAEVTKLCDLSEADTGAVTSLSWVQKGSTLAIGTSTGHIHIYDAPKAQLLRTYHDHSARVGAMSWNSYVLSSGSRDRTIQHHDVRAAGGEYRRLTAHRQEVCGLRWSGPELGGNGGGYLASGGNDNALYVWDTRWDSMGVSSSAGSATETDSRPLWKFREHKAAVKAIAWSPHLSGVLASGGGTQDKKIITWNTTNGQIIHELDTGSQVCNLIWSQTTHELVSTHGYSSTSGQNQVILWRFPSMEMLATLSGHTHRVLYLAMSPDGQTIVTGAGDETLRFWDVFPRKAISEGSGGPGTPSTRRRKEAGRLAVGGQIR</sequence>